<proteinExistence type="predicted"/>
<reference evidence="1" key="2">
    <citation type="submission" date="2023-04" db="EMBL/GenBank/DDBJ databases">
        <authorList>
            <person name="Bu L."/>
            <person name="Lu L."/>
            <person name="Laidemitt M.R."/>
            <person name="Zhang S.M."/>
            <person name="Mutuku M."/>
            <person name="Mkoji G."/>
            <person name="Steinauer M."/>
            <person name="Loker E.S."/>
        </authorList>
    </citation>
    <scope>NUCLEOTIDE SEQUENCE</scope>
    <source>
        <strain evidence="1">KasaAsao</strain>
        <tissue evidence="1">Whole Snail</tissue>
    </source>
</reference>
<evidence type="ECO:0000313" key="1">
    <source>
        <dbReference type="EMBL" id="KAK0070442.1"/>
    </source>
</evidence>
<comment type="caution">
    <text evidence="1">The sequence shown here is derived from an EMBL/GenBank/DDBJ whole genome shotgun (WGS) entry which is preliminary data.</text>
</comment>
<dbReference type="AlphaFoldDB" id="A0AAD8FMG9"/>
<keyword evidence="2" id="KW-1185">Reference proteome</keyword>
<sequence length="233" mass="25875">MLYRFCDIPQVSIAVVSMSICFVLSLSSPIQDATENDKRLCPEDWLRYEKFCVAKGIGSSDRAVAIYCERFGGIGIKGLCIIRTQTGDSTSDQQSADTLGHESDIDHQQRTDNLLLNWSLLGDKARGDASDEDSADEDNKVAQLTQSLLDQDMPEDTGACPRGWTHYGTLCVYKPWSVQERCHSMNAIEFNGLCLKHADTSFVARYKDGPLLQKVKRICCCASVRGKPNNYGC</sequence>
<protein>
    <submittedName>
        <fullName evidence="1">Uncharacterized protein</fullName>
    </submittedName>
</protein>
<evidence type="ECO:0000313" key="2">
    <source>
        <dbReference type="Proteomes" id="UP001233172"/>
    </source>
</evidence>
<name>A0AAD8FMG9_BIOPF</name>
<organism evidence="1 2">
    <name type="scientific">Biomphalaria pfeifferi</name>
    <name type="common">Bloodfluke planorb</name>
    <name type="synonym">Freshwater snail</name>
    <dbReference type="NCBI Taxonomy" id="112525"/>
    <lineage>
        <taxon>Eukaryota</taxon>
        <taxon>Metazoa</taxon>
        <taxon>Spiralia</taxon>
        <taxon>Lophotrochozoa</taxon>
        <taxon>Mollusca</taxon>
        <taxon>Gastropoda</taxon>
        <taxon>Heterobranchia</taxon>
        <taxon>Euthyneura</taxon>
        <taxon>Panpulmonata</taxon>
        <taxon>Hygrophila</taxon>
        <taxon>Lymnaeoidea</taxon>
        <taxon>Planorbidae</taxon>
        <taxon>Biomphalaria</taxon>
    </lineage>
</organism>
<accession>A0AAD8FMG9</accession>
<reference evidence="1" key="1">
    <citation type="journal article" date="2023" name="PLoS Negl. Trop. Dis.">
        <title>A genome sequence for Biomphalaria pfeifferi, the major vector snail for the human-infecting parasite Schistosoma mansoni.</title>
        <authorList>
            <person name="Bu L."/>
            <person name="Lu L."/>
            <person name="Laidemitt M.R."/>
            <person name="Zhang S.M."/>
            <person name="Mutuku M."/>
            <person name="Mkoji G."/>
            <person name="Steinauer M."/>
            <person name="Loker E.S."/>
        </authorList>
    </citation>
    <scope>NUCLEOTIDE SEQUENCE</scope>
    <source>
        <strain evidence="1">KasaAsao</strain>
    </source>
</reference>
<dbReference type="EMBL" id="JASAOG010000001">
    <property type="protein sequence ID" value="KAK0070442.1"/>
    <property type="molecule type" value="Genomic_DNA"/>
</dbReference>
<gene>
    <name evidence="1" type="ORF">Bpfe_000425</name>
</gene>
<dbReference type="Proteomes" id="UP001233172">
    <property type="component" value="Unassembled WGS sequence"/>
</dbReference>